<evidence type="ECO:0000256" key="4">
    <source>
        <dbReference type="ARBA" id="ARBA00023136"/>
    </source>
</evidence>
<feature type="transmembrane region" description="Helical" evidence="5">
    <location>
        <begin position="187"/>
        <end position="203"/>
    </location>
</feature>
<evidence type="ECO:0000256" key="5">
    <source>
        <dbReference type="SAM" id="Phobius"/>
    </source>
</evidence>
<evidence type="ECO:0000259" key="6">
    <source>
        <dbReference type="Pfam" id="PF04932"/>
    </source>
</evidence>
<gene>
    <name evidence="7" type="ORF">KDA_00630</name>
</gene>
<comment type="subcellular location">
    <subcellularLocation>
        <location evidence="1">Membrane</location>
        <topology evidence="1">Multi-pass membrane protein</topology>
    </subcellularLocation>
</comment>
<dbReference type="EMBL" id="BIFT01000001">
    <property type="protein sequence ID" value="GCE24579.1"/>
    <property type="molecule type" value="Genomic_DNA"/>
</dbReference>
<feature type="transmembrane region" description="Helical" evidence="5">
    <location>
        <begin position="270"/>
        <end position="293"/>
    </location>
</feature>
<feature type="transmembrane region" description="Helical" evidence="5">
    <location>
        <begin position="21"/>
        <end position="45"/>
    </location>
</feature>
<feature type="transmembrane region" description="Helical" evidence="5">
    <location>
        <begin position="299"/>
        <end position="317"/>
    </location>
</feature>
<dbReference type="Pfam" id="PF04932">
    <property type="entry name" value="Wzy_C"/>
    <property type="match status" value="1"/>
</dbReference>
<keyword evidence="4 5" id="KW-0472">Membrane</keyword>
<dbReference type="GO" id="GO:0016020">
    <property type="term" value="C:membrane"/>
    <property type="evidence" value="ECO:0007669"/>
    <property type="project" value="UniProtKB-SubCell"/>
</dbReference>
<evidence type="ECO:0000256" key="1">
    <source>
        <dbReference type="ARBA" id="ARBA00004141"/>
    </source>
</evidence>
<feature type="transmembrane region" description="Helical" evidence="5">
    <location>
        <begin position="238"/>
        <end position="258"/>
    </location>
</feature>
<keyword evidence="8" id="KW-1185">Reference proteome</keyword>
<evidence type="ECO:0000256" key="2">
    <source>
        <dbReference type="ARBA" id="ARBA00022692"/>
    </source>
</evidence>
<organism evidence="7 8">
    <name type="scientific">Dictyobacter alpinus</name>
    <dbReference type="NCBI Taxonomy" id="2014873"/>
    <lineage>
        <taxon>Bacteria</taxon>
        <taxon>Bacillati</taxon>
        <taxon>Chloroflexota</taxon>
        <taxon>Ktedonobacteria</taxon>
        <taxon>Ktedonobacterales</taxon>
        <taxon>Dictyobacteraceae</taxon>
        <taxon>Dictyobacter</taxon>
    </lineage>
</organism>
<feature type="transmembrane region" description="Helical" evidence="5">
    <location>
        <begin position="149"/>
        <end position="166"/>
    </location>
</feature>
<dbReference type="InterPro" id="IPR051533">
    <property type="entry name" value="WaaL-like"/>
</dbReference>
<evidence type="ECO:0000313" key="8">
    <source>
        <dbReference type="Proteomes" id="UP000287171"/>
    </source>
</evidence>
<name>A0A402AZM1_9CHLR</name>
<accession>A0A402AZM1</accession>
<feature type="transmembrane region" description="Helical" evidence="5">
    <location>
        <begin position="83"/>
        <end position="103"/>
    </location>
</feature>
<keyword evidence="2 5" id="KW-0812">Transmembrane</keyword>
<evidence type="ECO:0000256" key="3">
    <source>
        <dbReference type="ARBA" id="ARBA00022989"/>
    </source>
</evidence>
<comment type="caution">
    <text evidence="7">The sequence shown here is derived from an EMBL/GenBank/DDBJ whole genome shotgun (WGS) entry which is preliminary data.</text>
</comment>
<dbReference type="PANTHER" id="PTHR37422:SF13">
    <property type="entry name" value="LIPOPOLYSACCHARIDE BIOSYNTHESIS PROTEIN PA4999-RELATED"/>
    <property type="match status" value="1"/>
</dbReference>
<feature type="domain" description="O-antigen ligase-related" evidence="6">
    <location>
        <begin position="110"/>
        <end position="251"/>
    </location>
</feature>
<dbReference type="Proteomes" id="UP000287171">
    <property type="component" value="Unassembled WGS sequence"/>
</dbReference>
<proteinExistence type="predicted"/>
<evidence type="ECO:0000313" key="7">
    <source>
        <dbReference type="EMBL" id="GCE24579.1"/>
    </source>
</evidence>
<keyword evidence="3 5" id="KW-1133">Transmembrane helix</keyword>
<dbReference type="InterPro" id="IPR007016">
    <property type="entry name" value="O-antigen_ligase-rel_domated"/>
</dbReference>
<protein>
    <recommendedName>
        <fullName evidence="6">O-antigen ligase-related domain-containing protein</fullName>
    </recommendedName>
</protein>
<dbReference type="AlphaFoldDB" id="A0A402AZM1"/>
<sequence>MYWLGMVVVYDKASLQRFFQLFTFMSVILAAHTLFQSVTGTILLASERVDTFLSRTDVAYYQMASTDTRRIGSFFIDPNWNGAFFALAFFLPLGLFVASSSVWQKLSYLLALVLILLALLCTYSTGAWIALLMGLIVFLVFIGSVASRILFLLVGCGLAVLVFFLFPEQIALQMQHASANNELSLRIAAWQTALLVTQAYPWFGVGLGHQAYLIRSNMYRVPEQFVVLSHPHNSYLEWAAMAGIPVLCIFLVLIGIALQQSCLNWRRAEPAVKPLIGAGIASTITLSINSFSINGWTHFALALIIWPILGAVASPLLRTPDGEAKNG</sequence>
<feature type="transmembrane region" description="Helical" evidence="5">
    <location>
        <begin position="110"/>
        <end position="143"/>
    </location>
</feature>
<dbReference type="PANTHER" id="PTHR37422">
    <property type="entry name" value="TEICHURONIC ACID BIOSYNTHESIS PROTEIN TUAE"/>
    <property type="match status" value="1"/>
</dbReference>
<reference evidence="8" key="1">
    <citation type="submission" date="2018-12" db="EMBL/GenBank/DDBJ databases">
        <title>Tengunoibacter tsumagoiensis gen. nov., sp. nov., Dictyobacter kobayashii sp. nov., D. alpinus sp. nov., and D. joshuensis sp. nov. and description of Dictyobacteraceae fam. nov. within the order Ktedonobacterales isolated from Tengu-no-mugimeshi.</title>
        <authorList>
            <person name="Wang C.M."/>
            <person name="Zheng Y."/>
            <person name="Sakai Y."/>
            <person name="Toyoda A."/>
            <person name="Minakuchi Y."/>
            <person name="Abe K."/>
            <person name="Yokota A."/>
            <person name="Yabe S."/>
        </authorList>
    </citation>
    <scope>NUCLEOTIDE SEQUENCE [LARGE SCALE GENOMIC DNA]</scope>
    <source>
        <strain evidence="8">Uno16</strain>
    </source>
</reference>